<dbReference type="GO" id="GO:0003724">
    <property type="term" value="F:RNA helicase activity"/>
    <property type="evidence" value="ECO:0007669"/>
    <property type="project" value="UniProtKB-EC"/>
</dbReference>
<dbReference type="STRING" id="106549.A0A540NLI9"/>
<comment type="catalytic activity">
    <reaction evidence="2">
        <text>ATP + H2O = ADP + phosphate + H(+)</text>
        <dbReference type="Rhea" id="RHEA:13065"/>
        <dbReference type="ChEBI" id="CHEBI:15377"/>
        <dbReference type="ChEBI" id="CHEBI:15378"/>
        <dbReference type="ChEBI" id="CHEBI:30616"/>
        <dbReference type="ChEBI" id="CHEBI:43474"/>
        <dbReference type="ChEBI" id="CHEBI:456216"/>
        <dbReference type="EC" id="3.6.4.13"/>
    </reaction>
</comment>
<accession>A0A540NLI9</accession>
<dbReference type="Proteomes" id="UP000315295">
    <property type="component" value="Unassembled WGS sequence"/>
</dbReference>
<dbReference type="Gene3D" id="3.40.50.300">
    <property type="entry name" value="P-loop containing nucleotide triphosphate hydrolases"/>
    <property type="match status" value="1"/>
</dbReference>
<protein>
    <recommendedName>
        <fullName evidence="1">RNA helicase</fullName>
        <ecNumber evidence="1">3.6.4.13</ecNumber>
    </recommendedName>
</protein>
<dbReference type="SUPFAM" id="SSF52540">
    <property type="entry name" value="P-loop containing nucleoside triphosphate hydrolases"/>
    <property type="match status" value="1"/>
</dbReference>
<sequence length="68" mass="7683">MDGDKFDEDGEPSELLKSRAKSALEKLREDRKTLPIYTYRESLLDAIEKHQVLVIVGETGSGKTTYIP</sequence>
<keyword evidence="4" id="KW-1185">Reference proteome</keyword>
<proteinExistence type="predicted"/>
<name>A0A540NLI9_MALBA</name>
<dbReference type="InterPro" id="IPR027417">
    <property type="entry name" value="P-loop_NTPase"/>
</dbReference>
<dbReference type="AlphaFoldDB" id="A0A540NLI9"/>
<organism evidence="3 4">
    <name type="scientific">Malus baccata</name>
    <name type="common">Siberian crab apple</name>
    <name type="synonym">Pyrus baccata</name>
    <dbReference type="NCBI Taxonomy" id="106549"/>
    <lineage>
        <taxon>Eukaryota</taxon>
        <taxon>Viridiplantae</taxon>
        <taxon>Streptophyta</taxon>
        <taxon>Embryophyta</taxon>
        <taxon>Tracheophyta</taxon>
        <taxon>Spermatophyta</taxon>
        <taxon>Magnoliopsida</taxon>
        <taxon>eudicotyledons</taxon>
        <taxon>Gunneridae</taxon>
        <taxon>Pentapetalae</taxon>
        <taxon>rosids</taxon>
        <taxon>fabids</taxon>
        <taxon>Rosales</taxon>
        <taxon>Rosaceae</taxon>
        <taxon>Amygdaloideae</taxon>
        <taxon>Maleae</taxon>
        <taxon>Malus</taxon>
    </lineage>
</organism>
<evidence type="ECO:0000256" key="1">
    <source>
        <dbReference type="ARBA" id="ARBA00012552"/>
    </source>
</evidence>
<dbReference type="EC" id="3.6.4.13" evidence="1"/>
<reference evidence="3 4" key="1">
    <citation type="journal article" date="2019" name="G3 (Bethesda)">
        <title>Sequencing of a Wild Apple (Malus baccata) Genome Unravels the Differences Between Cultivated and Wild Apple Species Regarding Disease Resistance and Cold Tolerance.</title>
        <authorList>
            <person name="Chen X."/>
        </authorList>
    </citation>
    <scope>NUCLEOTIDE SEQUENCE [LARGE SCALE GENOMIC DNA]</scope>
    <source>
        <strain evidence="4">cv. Shandingzi</strain>
        <tissue evidence="3">Leaves</tissue>
    </source>
</reference>
<gene>
    <name evidence="3" type="ORF">C1H46_002528</name>
</gene>
<evidence type="ECO:0000313" key="4">
    <source>
        <dbReference type="Proteomes" id="UP000315295"/>
    </source>
</evidence>
<evidence type="ECO:0000256" key="2">
    <source>
        <dbReference type="ARBA" id="ARBA00047984"/>
    </source>
</evidence>
<dbReference type="EMBL" id="VIEB01000025">
    <property type="protein sequence ID" value="TQE11894.1"/>
    <property type="molecule type" value="Genomic_DNA"/>
</dbReference>
<comment type="caution">
    <text evidence="3">The sequence shown here is derived from an EMBL/GenBank/DDBJ whole genome shotgun (WGS) entry which is preliminary data.</text>
</comment>
<dbReference type="GO" id="GO:0071013">
    <property type="term" value="C:catalytic step 2 spliceosome"/>
    <property type="evidence" value="ECO:0007669"/>
    <property type="project" value="TreeGrafter"/>
</dbReference>
<dbReference type="PANTHER" id="PTHR18934:SF83">
    <property type="entry name" value="PRE-MRNA-SPLICING FACTOR ATP-DEPENDENT RNA HELICASE DHX16"/>
    <property type="match status" value="1"/>
</dbReference>
<dbReference type="PANTHER" id="PTHR18934">
    <property type="entry name" value="ATP-DEPENDENT RNA HELICASE"/>
    <property type="match status" value="1"/>
</dbReference>
<evidence type="ECO:0000313" key="3">
    <source>
        <dbReference type="EMBL" id="TQE11894.1"/>
    </source>
</evidence>
<dbReference type="GO" id="GO:0003723">
    <property type="term" value="F:RNA binding"/>
    <property type="evidence" value="ECO:0007669"/>
    <property type="project" value="TreeGrafter"/>
</dbReference>